<sequence length="194" mass="22143">MNYMFVELIEIDKDLMIWINNSLSNQVFDFLMPIVTNENLWVLPILILIGYLGYFSGKRGKIAIGILLLTTISCDAVCAQILKPWIGRIRPSHEIIDQINLLVGKGGKWSFPSNHAANSFAAATVLSYFYERFKIVSYSLAFLIALSRIYVGVHYPGDILAGGIVGYSLAWIMLTLWVIIKMRELKQGRFWVWY</sequence>
<evidence type="ECO:0000256" key="2">
    <source>
        <dbReference type="ARBA" id="ARBA00022475"/>
    </source>
</evidence>
<dbReference type="AlphaFoldDB" id="A0A381ZWB3"/>
<feature type="non-terminal residue" evidence="9">
    <location>
        <position position="194"/>
    </location>
</feature>
<keyword evidence="2" id="KW-1003">Cell membrane</keyword>
<dbReference type="InterPro" id="IPR036938">
    <property type="entry name" value="PAP2/HPO_sf"/>
</dbReference>
<feature type="transmembrane region" description="Helical" evidence="7">
    <location>
        <begin position="135"/>
        <end position="153"/>
    </location>
</feature>
<protein>
    <recommendedName>
        <fullName evidence="8">Phosphatidic acid phosphatase type 2/haloperoxidase domain-containing protein</fullName>
    </recommendedName>
</protein>
<proteinExistence type="predicted"/>
<name>A0A381ZWB3_9ZZZZ</name>
<dbReference type="Pfam" id="PF01569">
    <property type="entry name" value="PAP2"/>
    <property type="match status" value="1"/>
</dbReference>
<gene>
    <name evidence="9" type="ORF">METZ01_LOCUS146439</name>
</gene>
<keyword evidence="3 7" id="KW-0812">Transmembrane</keyword>
<evidence type="ECO:0000259" key="8">
    <source>
        <dbReference type="SMART" id="SM00014"/>
    </source>
</evidence>
<dbReference type="PANTHER" id="PTHR14969">
    <property type="entry name" value="SPHINGOSINE-1-PHOSPHATE PHOSPHOHYDROLASE"/>
    <property type="match status" value="1"/>
</dbReference>
<evidence type="ECO:0000256" key="4">
    <source>
        <dbReference type="ARBA" id="ARBA00022801"/>
    </source>
</evidence>
<organism evidence="9">
    <name type="scientific">marine metagenome</name>
    <dbReference type="NCBI Taxonomy" id="408172"/>
    <lineage>
        <taxon>unclassified sequences</taxon>
        <taxon>metagenomes</taxon>
        <taxon>ecological metagenomes</taxon>
    </lineage>
</organism>
<evidence type="ECO:0000256" key="6">
    <source>
        <dbReference type="ARBA" id="ARBA00023136"/>
    </source>
</evidence>
<feature type="transmembrane region" description="Helical" evidence="7">
    <location>
        <begin position="159"/>
        <end position="180"/>
    </location>
</feature>
<feature type="domain" description="Phosphatidic acid phosphatase type 2/haloperoxidase" evidence="8">
    <location>
        <begin position="63"/>
        <end position="174"/>
    </location>
</feature>
<accession>A0A381ZWB3</accession>
<dbReference type="PANTHER" id="PTHR14969:SF62">
    <property type="entry name" value="DECAPRENYLPHOSPHORYL-5-PHOSPHORIBOSE PHOSPHATASE RV3807C-RELATED"/>
    <property type="match status" value="1"/>
</dbReference>
<evidence type="ECO:0000313" key="9">
    <source>
        <dbReference type="EMBL" id="SVA93585.1"/>
    </source>
</evidence>
<dbReference type="Gene3D" id="1.20.144.10">
    <property type="entry name" value="Phosphatidic acid phosphatase type 2/haloperoxidase"/>
    <property type="match status" value="2"/>
</dbReference>
<dbReference type="InterPro" id="IPR000326">
    <property type="entry name" value="PAP2/HPO"/>
</dbReference>
<keyword evidence="4" id="KW-0378">Hydrolase</keyword>
<dbReference type="EMBL" id="UINC01022935">
    <property type="protein sequence ID" value="SVA93585.1"/>
    <property type="molecule type" value="Genomic_DNA"/>
</dbReference>
<dbReference type="SMART" id="SM00014">
    <property type="entry name" value="acidPPc"/>
    <property type="match status" value="1"/>
</dbReference>
<dbReference type="SUPFAM" id="SSF48317">
    <property type="entry name" value="Acid phosphatase/Vanadium-dependent haloperoxidase"/>
    <property type="match status" value="1"/>
</dbReference>
<reference evidence="9" key="1">
    <citation type="submission" date="2018-05" db="EMBL/GenBank/DDBJ databases">
        <authorList>
            <person name="Lanie J.A."/>
            <person name="Ng W.-L."/>
            <person name="Kazmierczak K.M."/>
            <person name="Andrzejewski T.M."/>
            <person name="Davidsen T.M."/>
            <person name="Wayne K.J."/>
            <person name="Tettelin H."/>
            <person name="Glass J.I."/>
            <person name="Rusch D."/>
            <person name="Podicherti R."/>
            <person name="Tsui H.-C.T."/>
            <person name="Winkler M.E."/>
        </authorList>
    </citation>
    <scope>NUCLEOTIDE SEQUENCE</scope>
</reference>
<evidence type="ECO:0000256" key="7">
    <source>
        <dbReference type="SAM" id="Phobius"/>
    </source>
</evidence>
<feature type="transmembrane region" description="Helical" evidence="7">
    <location>
        <begin position="40"/>
        <end position="56"/>
    </location>
</feature>
<keyword evidence="6 7" id="KW-0472">Membrane</keyword>
<evidence type="ECO:0000256" key="3">
    <source>
        <dbReference type="ARBA" id="ARBA00022692"/>
    </source>
</evidence>
<dbReference type="GO" id="GO:0005886">
    <property type="term" value="C:plasma membrane"/>
    <property type="evidence" value="ECO:0007669"/>
    <property type="project" value="UniProtKB-SubCell"/>
</dbReference>
<comment type="subcellular location">
    <subcellularLocation>
        <location evidence="1">Cell membrane</location>
        <topology evidence="1">Multi-pass membrane protein</topology>
    </subcellularLocation>
</comment>
<keyword evidence="5 7" id="KW-1133">Transmembrane helix</keyword>
<evidence type="ECO:0000256" key="5">
    <source>
        <dbReference type="ARBA" id="ARBA00022989"/>
    </source>
</evidence>
<evidence type="ECO:0000256" key="1">
    <source>
        <dbReference type="ARBA" id="ARBA00004651"/>
    </source>
</evidence>
<dbReference type="GO" id="GO:0016787">
    <property type="term" value="F:hydrolase activity"/>
    <property type="evidence" value="ECO:0007669"/>
    <property type="project" value="UniProtKB-KW"/>
</dbReference>